<evidence type="ECO:0000313" key="1">
    <source>
        <dbReference type="EMBL" id="SVC14676.1"/>
    </source>
</evidence>
<protein>
    <submittedName>
        <fullName evidence="1">Uncharacterized protein</fullName>
    </submittedName>
</protein>
<accession>A0A382JSG2</accession>
<dbReference type="EMBL" id="UINC01075968">
    <property type="protein sequence ID" value="SVC14676.1"/>
    <property type="molecule type" value="Genomic_DNA"/>
</dbReference>
<name>A0A382JSG2_9ZZZZ</name>
<gene>
    <name evidence="1" type="ORF">METZ01_LOCUS267530</name>
</gene>
<reference evidence="1" key="1">
    <citation type="submission" date="2018-05" db="EMBL/GenBank/DDBJ databases">
        <authorList>
            <person name="Lanie J.A."/>
            <person name="Ng W.-L."/>
            <person name="Kazmierczak K.M."/>
            <person name="Andrzejewski T.M."/>
            <person name="Davidsen T.M."/>
            <person name="Wayne K.J."/>
            <person name="Tettelin H."/>
            <person name="Glass J.I."/>
            <person name="Rusch D."/>
            <person name="Podicherti R."/>
            <person name="Tsui H.-C.T."/>
            <person name="Winkler M.E."/>
        </authorList>
    </citation>
    <scope>NUCLEOTIDE SEQUENCE</scope>
</reference>
<sequence length="35" mass="4115">MPPDRQRARTVLDGKHITVPRFTLLFYAFLTRALL</sequence>
<dbReference type="AlphaFoldDB" id="A0A382JSG2"/>
<proteinExistence type="predicted"/>
<organism evidence="1">
    <name type="scientific">marine metagenome</name>
    <dbReference type="NCBI Taxonomy" id="408172"/>
    <lineage>
        <taxon>unclassified sequences</taxon>
        <taxon>metagenomes</taxon>
        <taxon>ecological metagenomes</taxon>
    </lineage>
</organism>